<feature type="compositionally biased region" description="Low complexity" evidence="2">
    <location>
        <begin position="312"/>
        <end position="328"/>
    </location>
</feature>
<feature type="compositionally biased region" description="Polar residues" evidence="2">
    <location>
        <begin position="231"/>
        <end position="262"/>
    </location>
</feature>
<dbReference type="Proteomes" id="UP000594262">
    <property type="component" value="Unplaced"/>
</dbReference>
<dbReference type="RefSeq" id="XP_066916269.1">
    <property type="nucleotide sequence ID" value="XM_067060168.1"/>
</dbReference>
<feature type="compositionally biased region" description="Basic and acidic residues" evidence="2">
    <location>
        <begin position="455"/>
        <end position="466"/>
    </location>
</feature>
<dbReference type="AlphaFoldDB" id="A0A7M5V498"/>
<name>A0A7M5V498_9CNID</name>
<feature type="region of interest" description="Disordered" evidence="2">
    <location>
        <begin position="230"/>
        <end position="336"/>
    </location>
</feature>
<feature type="compositionally biased region" description="Acidic residues" evidence="2">
    <location>
        <begin position="507"/>
        <end position="523"/>
    </location>
</feature>
<feature type="coiled-coil region" evidence="1">
    <location>
        <begin position="60"/>
        <end position="90"/>
    </location>
</feature>
<evidence type="ECO:0000256" key="2">
    <source>
        <dbReference type="SAM" id="MobiDB-lite"/>
    </source>
</evidence>
<dbReference type="GeneID" id="136803444"/>
<dbReference type="InterPro" id="IPR042336">
    <property type="entry name" value="GOLIM4"/>
</dbReference>
<evidence type="ECO:0000256" key="1">
    <source>
        <dbReference type="SAM" id="Coils"/>
    </source>
</evidence>
<dbReference type="PANTHER" id="PTHR22909:SF24">
    <property type="entry name" value="GOLGI INTEGRAL MEMBRANE PROTEIN 4-RELATED"/>
    <property type="match status" value="1"/>
</dbReference>
<protein>
    <submittedName>
        <fullName evidence="4">Uncharacterized protein</fullName>
    </submittedName>
</protein>
<dbReference type="PANTHER" id="PTHR22909">
    <property type="entry name" value="GOLGI INTEGRAL MEMBRANE PROTEIN 4"/>
    <property type="match status" value="1"/>
</dbReference>
<evidence type="ECO:0000313" key="5">
    <source>
        <dbReference type="Proteomes" id="UP000594262"/>
    </source>
</evidence>
<keyword evidence="3" id="KW-0472">Membrane</keyword>
<dbReference type="GO" id="GO:0000139">
    <property type="term" value="C:Golgi membrane"/>
    <property type="evidence" value="ECO:0007669"/>
    <property type="project" value="InterPro"/>
</dbReference>
<evidence type="ECO:0000313" key="4">
    <source>
        <dbReference type="EnsemblMetazoa" id="CLYHEMP002204.1"/>
    </source>
</evidence>
<organism evidence="4 5">
    <name type="scientific">Clytia hemisphaerica</name>
    <dbReference type="NCBI Taxonomy" id="252671"/>
    <lineage>
        <taxon>Eukaryota</taxon>
        <taxon>Metazoa</taxon>
        <taxon>Cnidaria</taxon>
        <taxon>Hydrozoa</taxon>
        <taxon>Hydroidolina</taxon>
        <taxon>Leptothecata</taxon>
        <taxon>Obeliida</taxon>
        <taxon>Clytiidae</taxon>
        <taxon>Clytia</taxon>
    </lineage>
</organism>
<keyword evidence="3" id="KW-1133">Transmembrane helix</keyword>
<sequence length="523" mass="59834">MPSRKCSSLSIVGFICCIVIIGYAFLTLQETQKLNEIKDHEIIKSRDHESVLKEQLKVVYHHAQKVEEELKKERERHRKTRIEFLEAKKEFYSNLTKSKHEAWTRFKALDSDHKMLKAEHEETKISYTSLQAQYKRLSADHQRIVKQNKDEYNTLKDNKDRESTSLQDRVQELYRKNLYYQEAAEKHRTYGKQMKEHYENCTILAEQLKKRLDSKYVSLKKKDSILPTNELKATQSTTEKSSNNVMLQPKTDNPANTKSTENVGDDDQNVNIGNHRYAGKAEDSEIANNHRYGNLKSNNKIKGDVGQNPALKDVTSKTVTDTTSSPPKESQFQNNLIGKDKNQKQEMFHQKDVQHPQLELPGGKPHDSDVENQVKNPHVQLELPGGENLNDNALDRQRKDAGGQIELPGKDNQDNLLVQRRNSNGQVELPGNNAQDLIKQRQNLNVARQQNETQQNERLDVKKVTMEDDENGDQNLDKDGGGGGAGAEGAGEQKETGNENDPPIKLDEDETEDKMVDEDEEKK</sequence>
<feature type="region of interest" description="Disordered" evidence="2">
    <location>
        <begin position="447"/>
        <end position="523"/>
    </location>
</feature>
<reference evidence="4" key="1">
    <citation type="submission" date="2021-01" db="UniProtKB">
        <authorList>
            <consortium name="EnsemblMetazoa"/>
        </authorList>
    </citation>
    <scope>IDENTIFICATION</scope>
</reference>
<keyword evidence="3" id="KW-0812">Transmembrane</keyword>
<feature type="transmembrane region" description="Helical" evidence="3">
    <location>
        <begin position="7"/>
        <end position="26"/>
    </location>
</feature>
<accession>A0A7M5V498</accession>
<dbReference type="EnsemblMetazoa" id="CLYHEMT002204.1">
    <property type="protein sequence ID" value="CLYHEMP002204.1"/>
    <property type="gene ID" value="CLYHEMG002204"/>
</dbReference>
<evidence type="ECO:0000256" key="3">
    <source>
        <dbReference type="SAM" id="Phobius"/>
    </source>
</evidence>
<proteinExistence type="predicted"/>
<keyword evidence="5" id="KW-1185">Reference proteome</keyword>
<dbReference type="OrthoDB" id="5990385at2759"/>
<keyword evidence="1" id="KW-0175">Coiled coil</keyword>
<feature type="compositionally biased region" description="Basic and acidic residues" evidence="2">
    <location>
        <begin position="491"/>
        <end position="506"/>
    </location>
</feature>